<evidence type="ECO:0000256" key="1">
    <source>
        <dbReference type="ARBA" id="ARBA00006601"/>
    </source>
</evidence>
<protein>
    <recommendedName>
        <fullName evidence="6">UDP-glucose/GDP-mannose dehydrogenase N-terminal domain-containing protein</fullName>
    </recommendedName>
</protein>
<evidence type="ECO:0008006" key="6">
    <source>
        <dbReference type="Google" id="ProtNLM"/>
    </source>
</evidence>
<dbReference type="SUPFAM" id="SSF51735">
    <property type="entry name" value="NAD(P)-binding Rossmann-fold domains"/>
    <property type="match status" value="1"/>
</dbReference>
<dbReference type="Pfam" id="PF00984">
    <property type="entry name" value="UDPG_MGDP_dh"/>
    <property type="match status" value="1"/>
</dbReference>
<organism evidence="5">
    <name type="scientific">marine metagenome</name>
    <dbReference type="NCBI Taxonomy" id="408172"/>
    <lineage>
        <taxon>unclassified sequences</taxon>
        <taxon>metagenomes</taxon>
        <taxon>ecological metagenomes</taxon>
    </lineage>
</organism>
<feature type="non-terminal residue" evidence="5">
    <location>
        <position position="1"/>
    </location>
</feature>
<comment type="similarity">
    <text evidence="1">Belongs to the UDP-glucose/GDP-mannose dehydrogenase family.</text>
</comment>
<feature type="domain" description="UDP-glucose/GDP-mannose dehydrogenase N-terminal" evidence="4">
    <location>
        <begin position="41"/>
        <end position="151"/>
    </location>
</feature>
<dbReference type="PANTHER" id="PTHR43750:SF3">
    <property type="entry name" value="UDP-GLUCOSE 6-DEHYDROGENASE TUAD"/>
    <property type="match status" value="1"/>
</dbReference>
<dbReference type="AlphaFoldDB" id="A0A383AS56"/>
<dbReference type="InterPro" id="IPR001732">
    <property type="entry name" value="UDP-Glc/GDP-Man_DH_N"/>
</dbReference>
<dbReference type="InterPro" id="IPR008927">
    <property type="entry name" value="6-PGluconate_DH-like_C_sf"/>
</dbReference>
<evidence type="ECO:0000313" key="5">
    <source>
        <dbReference type="EMBL" id="SVE10350.1"/>
    </source>
</evidence>
<dbReference type="Pfam" id="PF03721">
    <property type="entry name" value="UDPG_MGDP_dh_N"/>
    <property type="match status" value="1"/>
</dbReference>
<feature type="domain" description="UDP-glucose/GDP-mannose dehydrogenase dimerisation" evidence="3">
    <location>
        <begin position="173"/>
        <end position="239"/>
    </location>
</feature>
<dbReference type="InterPro" id="IPR014026">
    <property type="entry name" value="UDP-Glc/GDP-Man_DH_dimer"/>
</dbReference>
<evidence type="ECO:0000259" key="4">
    <source>
        <dbReference type="Pfam" id="PF03721"/>
    </source>
</evidence>
<accession>A0A383AS56</accession>
<sequence length="242" mass="26967">YLMYKIGIIGRGFVGSAVAHGFSQGVAYDADIKIYDKDPSKSQNTLEEVVTTTDFVFISVPTPSNKDGSISLRILKECLQSIYEISEKTKANDAIYLVRSTVVPGTTRDLQNKFPNIKIVFNPEFLTERSAYFDFISQTRFIIGGDLENVKEVSKLYRHRFGKSISIIETDFESAELTKYVCNTFFATKVSFLNEMKLLSEKVNANWDDVLDGFVRDGRVGHSHTQIPGPDGKLGFGGSIGS</sequence>
<dbReference type="SUPFAM" id="SSF48179">
    <property type="entry name" value="6-phosphogluconate dehydrogenase C-terminal domain-like"/>
    <property type="match status" value="1"/>
</dbReference>
<evidence type="ECO:0000256" key="2">
    <source>
        <dbReference type="SAM" id="MobiDB-lite"/>
    </source>
</evidence>
<dbReference type="InterPro" id="IPR036291">
    <property type="entry name" value="NAD(P)-bd_dom_sf"/>
</dbReference>
<dbReference type="Gene3D" id="1.10.1040.10">
    <property type="entry name" value="N-(1-d-carboxylethyl)-l-norvaline Dehydrogenase, domain 2"/>
    <property type="match status" value="1"/>
</dbReference>
<reference evidence="5" key="1">
    <citation type="submission" date="2018-05" db="EMBL/GenBank/DDBJ databases">
        <authorList>
            <person name="Lanie J.A."/>
            <person name="Ng W.-L."/>
            <person name="Kazmierczak K.M."/>
            <person name="Andrzejewski T.M."/>
            <person name="Davidsen T.M."/>
            <person name="Wayne K.J."/>
            <person name="Tettelin H."/>
            <person name="Glass J.I."/>
            <person name="Rusch D."/>
            <person name="Podicherti R."/>
            <person name="Tsui H.-C.T."/>
            <person name="Winkler M.E."/>
        </authorList>
    </citation>
    <scope>NUCLEOTIDE SEQUENCE</scope>
</reference>
<dbReference type="EMBL" id="UINC01194316">
    <property type="protein sequence ID" value="SVE10350.1"/>
    <property type="molecule type" value="Genomic_DNA"/>
</dbReference>
<evidence type="ECO:0000259" key="3">
    <source>
        <dbReference type="Pfam" id="PF00984"/>
    </source>
</evidence>
<dbReference type="PANTHER" id="PTHR43750">
    <property type="entry name" value="UDP-GLUCOSE 6-DEHYDROGENASE TUAD"/>
    <property type="match status" value="1"/>
</dbReference>
<dbReference type="InterPro" id="IPR013328">
    <property type="entry name" value="6PGD_dom2"/>
</dbReference>
<gene>
    <name evidence="5" type="ORF">METZ01_LOCUS463204</name>
</gene>
<dbReference type="GO" id="GO:0051287">
    <property type="term" value="F:NAD binding"/>
    <property type="evidence" value="ECO:0007669"/>
    <property type="project" value="InterPro"/>
</dbReference>
<proteinExistence type="inferred from homology"/>
<dbReference type="Gene3D" id="3.40.50.720">
    <property type="entry name" value="NAD(P)-binding Rossmann-like Domain"/>
    <property type="match status" value="1"/>
</dbReference>
<name>A0A383AS56_9ZZZZ</name>
<feature type="region of interest" description="Disordered" evidence="2">
    <location>
        <begin position="222"/>
        <end position="242"/>
    </location>
</feature>
<feature type="compositionally biased region" description="Gly residues" evidence="2">
    <location>
        <begin position="232"/>
        <end position="242"/>
    </location>
</feature>
<dbReference type="GO" id="GO:0016616">
    <property type="term" value="F:oxidoreductase activity, acting on the CH-OH group of donors, NAD or NADP as acceptor"/>
    <property type="evidence" value="ECO:0007669"/>
    <property type="project" value="InterPro"/>
</dbReference>